<dbReference type="AlphaFoldDB" id="A0A4Z0A3B3"/>
<organism evidence="2 3">
    <name type="scientific">Hericium alpestre</name>
    <dbReference type="NCBI Taxonomy" id="135208"/>
    <lineage>
        <taxon>Eukaryota</taxon>
        <taxon>Fungi</taxon>
        <taxon>Dikarya</taxon>
        <taxon>Basidiomycota</taxon>
        <taxon>Agaricomycotina</taxon>
        <taxon>Agaricomycetes</taxon>
        <taxon>Russulales</taxon>
        <taxon>Hericiaceae</taxon>
        <taxon>Hericium</taxon>
    </lineage>
</organism>
<reference evidence="2 3" key="1">
    <citation type="submission" date="2019-02" db="EMBL/GenBank/DDBJ databases">
        <title>Genome sequencing of the rare red list fungi Hericium alpestre (H. flagellum).</title>
        <authorList>
            <person name="Buettner E."/>
            <person name="Kellner H."/>
        </authorList>
    </citation>
    <scope>NUCLEOTIDE SEQUENCE [LARGE SCALE GENOMIC DNA]</scope>
    <source>
        <strain evidence="2 3">DSM 108284</strain>
    </source>
</reference>
<feature type="signal peptide" evidence="1">
    <location>
        <begin position="1"/>
        <end position="23"/>
    </location>
</feature>
<comment type="caution">
    <text evidence="2">The sequence shown here is derived from an EMBL/GenBank/DDBJ whole genome shotgun (WGS) entry which is preliminary data.</text>
</comment>
<protein>
    <submittedName>
        <fullName evidence="2">Uncharacterized protein</fullName>
    </submittedName>
</protein>
<sequence>MLYSVLSTLFLALLCVAAPTAYPQGVIEAPLNGTVIRPGQAFNFTYNAHADYCISSYNFSIWVMTSTPGMFAPSENFMTGYYFGLFDVPNYPAVPYAKNPPPPQLVMPDLSQNQGGWGAGQSANNATFYITVMEEWGSCDGALGKRISLAMNSIMYNATISS</sequence>
<dbReference type="Proteomes" id="UP000298061">
    <property type="component" value="Unassembled WGS sequence"/>
</dbReference>
<dbReference type="OrthoDB" id="3944184at2759"/>
<feature type="chain" id="PRO_5021448696" evidence="1">
    <location>
        <begin position="24"/>
        <end position="162"/>
    </location>
</feature>
<gene>
    <name evidence="2" type="ORF">EWM64_g3080</name>
</gene>
<evidence type="ECO:0000313" key="2">
    <source>
        <dbReference type="EMBL" id="TFY80934.1"/>
    </source>
</evidence>
<evidence type="ECO:0000313" key="3">
    <source>
        <dbReference type="Proteomes" id="UP000298061"/>
    </source>
</evidence>
<keyword evidence="1" id="KW-0732">Signal</keyword>
<keyword evidence="3" id="KW-1185">Reference proteome</keyword>
<proteinExistence type="predicted"/>
<evidence type="ECO:0000256" key="1">
    <source>
        <dbReference type="SAM" id="SignalP"/>
    </source>
</evidence>
<dbReference type="EMBL" id="SFCI01000270">
    <property type="protein sequence ID" value="TFY80934.1"/>
    <property type="molecule type" value="Genomic_DNA"/>
</dbReference>
<accession>A0A4Z0A3B3</accession>
<name>A0A4Z0A3B3_9AGAM</name>